<organism evidence="1">
    <name type="scientific">Salmonella enterica subsp. enterica serovar Panama</name>
    <dbReference type="NCBI Taxonomy" id="29472"/>
    <lineage>
        <taxon>Bacteria</taxon>
        <taxon>Pseudomonadati</taxon>
        <taxon>Pseudomonadota</taxon>
        <taxon>Gammaproteobacteria</taxon>
        <taxon>Enterobacterales</taxon>
        <taxon>Enterobacteriaceae</taxon>
        <taxon>Salmonella</taxon>
    </lineage>
</organism>
<accession>A0A5U8J6J8</accession>
<evidence type="ECO:0008006" key="2">
    <source>
        <dbReference type="Google" id="ProtNLM"/>
    </source>
</evidence>
<dbReference type="InterPro" id="IPR006521">
    <property type="entry name" value="Tail_protein_I"/>
</dbReference>
<gene>
    <name evidence="1" type="ORF">DOI44_07355</name>
</gene>
<evidence type="ECO:0000313" key="1">
    <source>
        <dbReference type="EMBL" id="EBR8432860.1"/>
    </source>
</evidence>
<reference evidence="1" key="1">
    <citation type="submission" date="2018-06" db="EMBL/GenBank/DDBJ databases">
        <authorList>
            <person name="Ashton P.M."/>
            <person name="Dallman T."/>
            <person name="Nair S."/>
            <person name="De Pinna E."/>
            <person name="Peters T."/>
            <person name="Grant K."/>
        </authorList>
    </citation>
    <scope>NUCLEOTIDE SEQUENCE [LARGE SCALE GENOMIC DNA]</scope>
    <source>
        <strain evidence="1">449454</strain>
    </source>
</reference>
<dbReference type="AlphaFoldDB" id="A0A5U8J6J8"/>
<dbReference type="Pfam" id="PF09684">
    <property type="entry name" value="Tail_P2_I"/>
    <property type="match status" value="1"/>
</dbReference>
<name>A0A5U8J6J8_SALET</name>
<dbReference type="EMBL" id="AAGTPA010000006">
    <property type="protein sequence ID" value="EBR8432860.1"/>
    <property type="molecule type" value="Genomic_DNA"/>
</dbReference>
<proteinExistence type="predicted"/>
<comment type="caution">
    <text evidence="1">The sequence shown here is derived from an EMBL/GenBank/DDBJ whole genome shotgun (WGS) entry which is preliminary data.</text>
</comment>
<sequence>MPDKFPDIKLPSWLDRGDVVRLKNTFVRFWDKVHSWVTWPLSQTDPLTCAESILKLIAWQYDITRFDGEPLTLYRKRVKYAFINAQDAGSVAGFHAIFKRLDVGDVEIHERNPGIDWDIILLRLTDSQVSGNPALLGIIISQYGRTCRRYQLEIRTTAPVTVDHGFIHGSWQTFYITEEEEHGTERDHFRL</sequence>
<dbReference type="Proteomes" id="UP000839597">
    <property type="component" value="Unassembled WGS sequence"/>
</dbReference>
<protein>
    <recommendedName>
        <fullName evidence="2">Phage tail protein</fullName>
    </recommendedName>
</protein>